<evidence type="ECO:0000313" key="8">
    <source>
        <dbReference type="EMBL" id="VWC17083.1"/>
    </source>
</evidence>
<evidence type="ECO:0000256" key="1">
    <source>
        <dbReference type="ARBA" id="ARBA00022448"/>
    </source>
</evidence>
<dbReference type="Proteomes" id="UP000494330">
    <property type="component" value="Unassembled WGS sequence"/>
</dbReference>
<dbReference type="InterPro" id="IPR002327">
    <property type="entry name" value="Cyt_c_1A/1B"/>
</dbReference>
<keyword evidence="4" id="KW-0249">Electron transport</keyword>
<dbReference type="GO" id="GO:0046872">
    <property type="term" value="F:metal ion binding"/>
    <property type="evidence" value="ECO:0007669"/>
    <property type="project" value="UniProtKB-KW"/>
</dbReference>
<proteinExistence type="predicted"/>
<evidence type="ECO:0000256" key="2">
    <source>
        <dbReference type="ARBA" id="ARBA00022617"/>
    </source>
</evidence>
<evidence type="ECO:0000256" key="3">
    <source>
        <dbReference type="ARBA" id="ARBA00022723"/>
    </source>
</evidence>
<dbReference type="InterPro" id="IPR036909">
    <property type="entry name" value="Cyt_c-like_dom_sf"/>
</dbReference>
<dbReference type="PROSITE" id="PS51007">
    <property type="entry name" value="CYTC"/>
    <property type="match status" value="1"/>
</dbReference>
<accession>A0A6J5EWR0</accession>
<keyword evidence="3 6" id="KW-0479">Metal-binding</keyword>
<reference evidence="8 9" key="1">
    <citation type="submission" date="2019-09" db="EMBL/GenBank/DDBJ databases">
        <authorList>
            <person name="Depoorter E."/>
        </authorList>
    </citation>
    <scope>NUCLEOTIDE SEQUENCE [LARGE SCALE GENOMIC DNA]</scope>
    <source>
        <strain evidence="8">LMG 30113</strain>
    </source>
</reference>
<evidence type="ECO:0000256" key="4">
    <source>
        <dbReference type="ARBA" id="ARBA00022982"/>
    </source>
</evidence>
<keyword evidence="5 6" id="KW-0408">Iron</keyword>
<organism evidence="8 9">
    <name type="scientific">Burkholderia paludis</name>
    <dbReference type="NCBI Taxonomy" id="1506587"/>
    <lineage>
        <taxon>Bacteria</taxon>
        <taxon>Pseudomonadati</taxon>
        <taxon>Pseudomonadota</taxon>
        <taxon>Betaproteobacteria</taxon>
        <taxon>Burkholderiales</taxon>
        <taxon>Burkholderiaceae</taxon>
        <taxon>Burkholderia</taxon>
        <taxon>Burkholderia cepacia complex</taxon>
    </lineage>
</organism>
<evidence type="ECO:0000259" key="7">
    <source>
        <dbReference type="PROSITE" id="PS51007"/>
    </source>
</evidence>
<dbReference type="GO" id="GO:0020037">
    <property type="term" value="F:heme binding"/>
    <property type="evidence" value="ECO:0007669"/>
    <property type="project" value="InterPro"/>
</dbReference>
<keyword evidence="2 6" id="KW-0349">Heme</keyword>
<feature type="domain" description="Cytochrome c" evidence="7">
    <location>
        <begin position="32"/>
        <end position="133"/>
    </location>
</feature>
<dbReference type="AlphaFoldDB" id="A0A6J5EWR0"/>
<gene>
    <name evidence="8" type="ORF">BPA30113_05522</name>
</gene>
<dbReference type="RefSeq" id="WP_052001168.1">
    <property type="nucleotide sequence ID" value="NZ_CABVQD010000025.1"/>
</dbReference>
<protein>
    <submittedName>
        <fullName evidence="8">Cytochrome c2</fullName>
    </submittedName>
</protein>
<name>A0A6J5EWR0_9BURK</name>
<dbReference type="GO" id="GO:0009055">
    <property type="term" value="F:electron transfer activity"/>
    <property type="evidence" value="ECO:0007669"/>
    <property type="project" value="InterPro"/>
</dbReference>
<dbReference type="PANTHER" id="PTHR11961">
    <property type="entry name" value="CYTOCHROME C"/>
    <property type="match status" value="1"/>
</dbReference>
<dbReference type="InterPro" id="IPR009056">
    <property type="entry name" value="Cyt_c-like_dom"/>
</dbReference>
<dbReference type="PRINTS" id="PR00604">
    <property type="entry name" value="CYTCHRMECIAB"/>
</dbReference>
<sequence>MAGTQIPGVTRRTAAALSLAMLRAVARAEPGCLPDAGRRAFGIDSAMCHAIDKSQGAIVGPSLFGVFGRPVGKLPGLTYSRAPAASTGKWDVRELDLFLKAPAVERPGTSMPFAGVGNDTQRASTICYQRGMR</sequence>
<evidence type="ECO:0000256" key="6">
    <source>
        <dbReference type="PROSITE-ProRule" id="PRU00433"/>
    </source>
</evidence>
<keyword evidence="1" id="KW-0813">Transport</keyword>
<evidence type="ECO:0000313" key="9">
    <source>
        <dbReference type="Proteomes" id="UP000494330"/>
    </source>
</evidence>
<keyword evidence="9" id="KW-1185">Reference proteome</keyword>
<dbReference type="Gene3D" id="1.10.760.10">
    <property type="entry name" value="Cytochrome c-like domain"/>
    <property type="match status" value="1"/>
</dbReference>
<dbReference type="SUPFAM" id="SSF46626">
    <property type="entry name" value="Cytochrome c"/>
    <property type="match status" value="1"/>
</dbReference>
<dbReference type="EMBL" id="CABVQD010000025">
    <property type="protein sequence ID" value="VWC17083.1"/>
    <property type="molecule type" value="Genomic_DNA"/>
</dbReference>
<evidence type="ECO:0000256" key="5">
    <source>
        <dbReference type="ARBA" id="ARBA00023004"/>
    </source>
</evidence>